<name>A0A1X0NLM5_9TRYP</name>
<dbReference type="Gene3D" id="3.40.140.10">
    <property type="entry name" value="Cytidine Deaminase, domain 2"/>
    <property type="match status" value="1"/>
</dbReference>
<accession>A0A1X0NLM5</accession>
<dbReference type="AlphaFoldDB" id="A0A1X0NLM5"/>
<dbReference type="EMBL" id="NBCO01000034">
    <property type="protein sequence ID" value="ORC85616.1"/>
    <property type="molecule type" value="Genomic_DNA"/>
</dbReference>
<reference evidence="2 3" key="1">
    <citation type="submission" date="2017-03" db="EMBL/GenBank/DDBJ databases">
        <title>An alternative strategy for trypanosome survival in the mammalian bloodstream revealed through genome and transcriptome analysis of the ubiquitous bovine parasite Trypanosoma (Megatrypanum) theileri.</title>
        <authorList>
            <person name="Kelly S."/>
            <person name="Ivens A."/>
            <person name="Mott A."/>
            <person name="O'Neill E."/>
            <person name="Emms D."/>
            <person name="Macleod O."/>
            <person name="Voorheis P."/>
            <person name="Matthews J."/>
            <person name="Matthews K."/>
            <person name="Carrington M."/>
        </authorList>
    </citation>
    <scope>NUCLEOTIDE SEQUENCE [LARGE SCALE GENOMIC DNA]</scope>
    <source>
        <strain evidence="2">Edinburgh</strain>
    </source>
</reference>
<dbReference type="InterPro" id="IPR016193">
    <property type="entry name" value="Cytidine_deaminase-like"/>
</dbReference>
<organism evidence="2 3">
    <name type="scientific">Trypanosoma theileri</name>
    <dbReference type="NCBI Taxonomy" id="67003"/>
    <lineage>
        <taxon>Eukaryota</taxon>
        <taxon>Discoba</taxon>
        <taxon>Euglenozoa</taxon>
        <taxon>Kinetoplastea</taxon>
        <taxon>Metakinetoplastina</taxon>
        <taxon>Trypanosomatida</taxon>
        <taxon>Trypanosomatidae</taxon>
        <taxon>Trypanosoma</taxon>
    </lineage>
</organism>
<feature type="compositionally biased region" description="Polar residues" evidence="1">
    <location>
        <begin position="57"/>
        <end position="78"/>
    </location>
</feature>
<dbReference type="Pfam" id="PF14421">
    <property type="entry name" value="LmjF365940-deam"/>
    <property type="match status" value="2"/>
</dbReference>
<sequence>MPISREHLWTSLRFYTAYLPIVEAAKTLHYVVLALYDDQNTSPIDGCVSNGAFTESSWTTPNTPQKDNSVMRSSSTSTPLPPGVTLPSTNIGADACNMSSLDLTTKPLLVATPRYLLFRKVDVSTPPLKQMIGKIRYCFVLCNKSFKGENCNCSKIHLLKKNPWYLELSSFDYEKFYVSSQFSVYCVNIKEIRPTAGFLFACGLLHEHVLDAVQPSLCRYNDRCRYGSRCLFVHANICRGEMISISAGMPLRNHLKAEKDLPTFLHLLEEMGLRTVGDVQQLSDNAFDALVSRCDACWLPHWLNISTVRVLQPKFPLEAVLATFPDVPLPVPLPPPLTTVGSLIKLPARLFYALPLPLKVQSACEQIRSRFQPDSDYDVIDLKKEKEGSFLSFVTPIILSFRHENAHVSWRKKDPQRPVVTSLITYVDPAECSCRSNEGFLSRGSFVRHHLPQKGTEKYPENSWCSCPRSFVIAVNYELSTPSGSRCSEQNAMGKLASMGLPTNAVREVFVHGENKGIQKDPNPLFPCGVCENMLRKVTRDVHEAHGGNVMLYMFDSTEDPKRLVSLPLNEISHRDGSVFKKFIEDLRDE</sequence>
<dbReference type="RefSeq" id="XP_028879682.1">
    <property type="nucleotide sequence ID" value="XM_029029126.1"/>
</dbReference>
<dbReference type="GeneID" id="39988906"/>
<evidence type="ECO:0000256" key="1">
    <source>
        <dbReference type="SAM" id="MobiDB-lite"/>
    </source>
</evidence>
<evidence type="ECO:0000313" key="2">
    <source>
        <dbReference type="EMBL" id="ORC85616.1"/>
    </source>
</evidence>
<dbReference type="OrthoDB" id="270344at2759"/>
<keyword evidence="3" id="KW-1185">Reference proteome</keyword>
<dbReference type="Proteomes" id="UP000192257">
    <property type="component" value="Unassembled WGS sequence"/>
</dbReference>
<proteinExistence type="predicted"/>
<dbReference type="GO" id="GO:0003824">
    <property type="term" value="F:catalytic activity"/>
    <property type="evidence" value="ECO:0007669"/>
    <property type="project" value="InterPro"/>
</dbReference>
<protein>
    <submittedName>
        <fullName evidence="2">Uncharacterized protein</fullName>
    </submittedName>
</protein>
<comment type="caution">
    <text evidence="2">The sequence shown here is derived from an EMBL/GenBank/DDBJ whole genome shotgun (WGS) entry which is preliminary data.</text>
</comment>
<evidence type="ECO:0000313" key="3">
    <source>
        <dbReference type="Proteomes" id="UP000192257"/>
    </source>
</evidence>
<gene>
    <name evidence="2" type="ORF">TM35_000342280</name>
</gene>
<dbReference type="SUPFAM" id="SSF53927">
    <property type="entry name" value="Cytidine deaminase-like"/>
    <property type="match status" value="1"/>
</dbReference>
<dbReference type="InterPro" id="IPR032723">
    <property type="entry name" value="Deaminase_LmjF365940"/>
</dbReference>
<feature type="region of interest" description="Disordered" evidence="1">
    <location>
        <begin position="57"/>
        <end position="84"/>
    </location>
</feature>
<dbReference type="VEuPathDB" id="TriTrypDB:TM35_000342280"/>